<reference evidence="2" key="1">
    <citation type="submission" date="2015-06" db="UniProtKB">
        <authorList>
            <consortium name="EnsemblPlants"/>
        </authorList>
    </citation>
    <scope>IDENTIFICATION</scope>
</reference>
<dbReference type="EnsemblPlants" id="EMT05626">
    <property type="protein sequence ID" value="EMT05626"/>
    <property type="gene ID" value="F775_00652"/>
</dbReference>
<dbReference type="PANTHER" id="PTHR10797">
    <property type="entry name" value="CCR4-NOT TRANSCRIPTION COMPLEX SUBUNIT"/>
    <property type="match status" value="1"/>
</dbReference>
<name>M8AM80_AEGTA</name>
<dbReference type="AlphaFoldDB" id="M8AM80"/>
<evidence type="ECO:0000256" key="1">
    <source>
        <dbReference type="SAM" id="MobiDB-lite"/>
    </source>
</evidence>
<dbReference type="Gene3D" id="3.30.420.10">
    <property type="entry name" value="Ribonuclease H-like superfamily/Ribonuclease H"/>
    <property type="match status" value="1"/>
</dbReference>
<feature type="region of interest" description="Disordered" evidence="1">
    <location>
        <begin position="1"/>
        <end position="53"/>
    </location>
</feature>
<dbReference type="GO" id="GO:0004535">
    <property type="term" value="F:poly(A)-specific ribonuclease activity"/>
    <property type="evidence" value="ECO:0007669"/>
    <property type="project" value="InterPro"/>
</dbReference>
<protein>
    <submittedName>
        <fullName evidence="2">Putative CCR4-associated factor 1-10-like protein</fullName>
    </submittedName>
</protein>
<dbReference type="GO" id="GO:0030014">
    <property type="term" value="C:CCR4-NOT complex"/>
    <property type="evidence" value="ECO:0007669"/>
    <property type="project" value="InterPro"/>
</dbReference>
<dbReference type="OMA" id="VCTARIA"/>
<evidence type="ECO:0000313" key="2">
    <source>
        <dbReference type="EnsemblPlants" id="EMT05626"/>
    </source>
</evidence>
<accession>M8AM80</accession>
<feature type="compositionally biased region" description="Low complexity" evidence="1">
    <location>
        <begin position="8"/>
        <end position="17"/>
    </location>
</feature>
<dbReference type="SUPFAM" id="SSF53098">
    <property type="entry name" value="Ribonuclease H-like"/>
    <property type="match status" value="2"/>
</dbReference>
<dbReference type="InterPro" id="IPR036397">
    <property type="entry name" value="RNaseH_sf"/>
</dbReference>
<dbReference type="InterPro" id="IPR012337">
    <property type="entry name" value="RNaseH-like_sf"/>
</dbReference>
<proteinExistence type="predicted"/>
<dbReference type="GO" id="GO:0003676">
    <property type="term" value="F:nucleic acid binding"/>
    <property type="evidence" value="ECO:0007669"/>
    <property type="project" value="InterPro"/>
</dbReference>
<organism evidence="2">
    <name type="scientific">Aegilops tauschii</name>
    <name type="common">Tausch's goatgrass</name>
    <name type="synonym">Aegilops squarrosa</name>
    <dbReference type="NCBI Taxonomy" id="37682"/>
    <lineage>
        <taxon>Eukaryota</taxon>
        <taxon>Viridiplantae</taxon>
        <taxon>Streptophyta</taxon>
        <taxon>Embryophyta</taxon>
        <taxon>Tracheophyta</taxon>
        <taxon>Spermatophyta</taxon>
        <taxon>Magnoliopsida</taxon>
        <taxon>Liliopsida</taxon>
        <taxon>Poales</taxon>
        <taxon>Poaceae</taxon>
        <taxon>BOP clade</taxon>
        <taxon>Pooideae</taxon>
        <taxon>Triticodae</taxon>
        <taxon>Triticeae</taxon>
        <taxon>Triticinae</taxon>
        <taxon>Aegilops</taxon>
    </lineage>
</organism>
<sequence>MCEEETTSEPSSPPVESTAKEHDAGAATTVISDSESPLIQQSHTHTESAPSPAPQVQHLLVAAASAPQVQQQPEGFLDIWADTADTGYAQMKKLLGDEKCKWYVAVDTEFCMKDDVVDPWGPPQSPDGHYEQTRRIVDEGDLVQVGFALAKSSSGLDPNSFRVFQFNMLFQYTARSSTSKNVRFLRDTAKLNLDDHASRGINIKDFINGIRTLGILENRNITWITFQGYSDFGYLIRALQDSSVLAHSRAEFVRLAKRYFRSSYDLKLLLSLGVRCQKPSRSVPGSGSLKGLAASLGVKRSGQEHGSGSDAHLTLGCFRHLMLSDRAASSELRCYKNTIYGVENPLPGTSGANADADQVDVWASNFDTEIRIITGSLDVQGLLTVEVEFTNSTINHIMSYAEVRTEASRCKADLAIGISDNNGRLAYGRVWTFHVEAQQGAEDEQGRVGVTATMLAGLLTNMRSLQNPNVIWLSSTRMCFLYLISLLTRCLPLEEHCFFGLWNCFFPNWRLIEHGSPEQDPGRRAIITLQRCFQPYSSHEFRFS</sequence>
<feature type="compositionally biased region" description="Polar residues" evidence="1">
    <location>
        <begin position="29"/>
        <end position="49"/>
    </location>
</feature>
<dbReference type="InterPro" id="IPR039637">
    <property type="entry name" value="CNOT7/CNOT8/Pop2"/>
</dbReference>